<dbReference type="EMBL" id="KZ613468">
    <property type="protein sequence ID" value="PMD26149.1"/>
    <property type="molecule type" value="Genomic_DNA"/>
</dbReference>
<feature type="compositionally biased region" description="Polar residues" evidence="1">
    <location>
        <begin position="218"/>
        <end position="235"/>
    </location>
</feature>
<evidence type="ECO:0000256" key="1">
    <source>
        <dbReference type="SAM" id="MobiDB-lite"/>
    </source>
</evidence>
<accession>A0A2J6QIR5</accession>
<dbReference type="Proteomes" id="UP000235672">
    <property type="component" value="Unassembled WGS sequence"/>
</dbReference>
<dbReference type="OrthoDB" id="5427732at2759"/>
<feature type="transmembrane region" description="Helical" evidence="2">
    <location>
        <begin position="290"/>
        <end position="308"/>
    </location>
</feature>
<reference evidence="3 4" key="1">
    <citation type="submission" date="2016-05" db="EMBL/GenBank/DDBJ databases">
        <title>A degradative enzymes factory behind the ericoid mycorrhizal symbiosis.</title>
        <authorList>
            <consortium name="DOE Joint Genome Institute"/>
            <person name="Martino E."/>
            <person name="Morin E."/>
            <person name="Grelet G."/>
            <person name="Kuo A."/>
            <person name="Kohler A."/>
            <person name="Daghino S."/>
            <person name="Barry K."/>
            <person name="Choi C."/>
            <person name="Cichocki N."/>
            <person name="Clum A."/>
            <person name="Copeland A."/>
            <person name="Hainaut M."/>
            <person name="Haridas S."/>
            <person name="Labutti K."/>
            <person name="Lindquist E."/>
            <person name="Lipzen A."/>
            <person name="Khouja H.-R."/>
            <person name="Murat C."/>
            <person name="Ohm R."/>
            <person name="Olson A."/>
            <person name="Spatafora J."/>
            <person name="Veneault-Fourrey C."/>
            <person name="Henrissat B."/>
            <person name="Grigoriev I."/>
            <person name="Martin F."/>
            <person name="Perotto S."/>
        </authorList>
    </citation>
    <scope>NUCLEOTIDE SEQUENCE [LARGE SCALE GENOMIC DNA]</scope>
    <source>
        <strain evidence="3 4">UAMH 7357</strain>
    </source>
</reference>
<sequence length="309" mass="32302">MHPANVDKIEAPKNATVRPTTTLRDPEKQSLDIAEVNSQPDNMSRIQHLFFALLILAFLGLTIVSATSNQQGNGIPDAIAKERLHFQELLDSVEPNSLHEVLHKHMKDRYKHGVYQEDKHAMEVVHQENAVVAHSLLELAKRQSGNSTTTVVTSTASTVTETTTTAIQTVSPSTLSTISPPTSTSQSNSPAAPSTTSVQATSTSPVKSTSSPAVSPTDVQTSPSPKATSPAVSRSVTQQVLYTTTLSNGGVSTVTSVTVVPAAQGETSAGSSTSTARASVQTNSAKSGKILGINSVLGVLGLIMVVSAL</sequence>
<evidence type="ECO:0000256" key="2">
    <source>
        <dbReference type="SAM" id="Phobius"/>
    </source>
</evidence>
<organism evidence="3 4">
    <name type="scientific">Hyaloscypha hepaticicola</name>
    <dbReference type="NCBI Taxonomy" id="2082293"/>
    <lineage>
        <taxon>Eukaryota</taxon>
        <taxon>Fungi</taxon>
        <taxon>Dikarya</taxon>
        <taxon>Ascomycota</taxon>
        <taxon>Pezizomycotina</taxon>
        <taxon>Leotiomycetes</taxon>
        <taxon>Helotiales</taxon>
        <taxon>Hyaloscyphaceae</taxon>
        <taxon>Hyaloscypha</taxon>
    </lineage>
</organism>
<name>A0A2J6QIR5_9HELO</name>
<keyword evidence="2" id="KW-0472">Membrane</keyword>
<feature type="compositionally biased region" description="Low complexity" evidence="1">
    <location>
        <begin position="147"/>
        <end position="217"/>
    </location>
</feature>
<protein>
    <submittedName>
        <fullName evidence="3">Uncharacterized protein</fullName>
    </submittedName>
</protein>
<keyword evidence="2" id="KW-1133">Transmembrane helix</keyword>
<keyword evidence="4" id="KW-1185">Reference proteome</keyword>
<keyword evidence="2" id="KW-0812">Transmembrane</keyword>
<dbReference type="AlphaFoldDB" id="A0A2J6QIR5"/>
<dbReference type="STRING" id="1745343.A0A2J6QIR5"/>
<proteinExistence type="predicted"/>
<evidence type="ECO:0000313" key="4">
    <source>
        <dbReference type="Proteomes" id="UP000235672"/>
    </source>
</evidence>
<feature type="region of interest" description="Disordered" evidence="1">
    <location>
        <begin position="142"/>
        <end position="235"/>
    </location>
</feature>
<gene>
    <name evidence="3" type="ORF">NA56DRAFT_337904</name>
</gene>
<feature type="transmembrane region" description="Helical" evidence="2">
    <location>
        <begin position="46"/>
        <end position="66"/>
    </location>
</feature>
<evidence type="ECO:0000313" key="3">
    <source>
        <dbReference type="EMBL" id="PMD26149.1"/>
    </source>
</evidence>